<name>A0A139RPG6_STROR</name>
<evidence type="ECO:0000313" key="2">
    <source>
        <dbReference type="Proteomes" id="UP000072989"/>
    </source>
</evidence>
<organism evidence="1 2">
    <name type="scientific">Streptococcus oralis</name>
    <dbReference type="NCBI Taxonomy" id="1303"/>
    <lineage>
        <taxon>Bacteria</taxon>
        <taxon>Bacillati</taxon>
        <taxon>Bacillota</taxon>
        <taxon>Bacilli</taxon>
        <taxon>Lactobacillales</taxon>
        <taxon>Streptococcaceae</taxon>
        <taxon>Streptococcus</taxon>
    </lineage>
</organism>
<sequence length="43" mass="5305">MKLETDAVNNDRVNHFYEKNGFQLHREFTTAEGRKMNEYMYYL</sequence>
<accession>A0A139RPG6</accession>
<evidence type="ECO:0008006" key="3">
    <source>
        <dbReference type="Google" id="ProtNLM"/>
    </source>
</evidence>
<proteinExistence type="predicted"/>
<dbReference type="Proteomes" id="UP000072989">
    <property type="component" value="Unassembled WGS sequence"/>
</dbReference>
<dbReference type="PATRIC" id="fig|1303.87.peg.213"/>
<dbReference type="EMBL" id="LQZE01000035">
    <property type="protein sequence ID" value="KXU16623.1"/>
    <property type="molecule type" value="Genomic_DNA"/>
</dbReference>
<comment type="caution">
    <text evidence="1">The sequence shown here is derived from an EMBL/GenBank/DDBJ whole genome shotgun (WGS) entry which is preliminary data.</text>
</comment>
<protein>
    <recommendedName>
        <fullName evidence="3">Acetyltransferase</fullName>
    </recommendedName>
</protein>
<dbReference type="AlphaFoldDB" id="A0A139RPG6"/>
<reference evidence="1 2" key="1">
    <citation type="submission" date="2016-01" db="EMBL/GenBank/DDBJ databases">
        <title>Highly variable Streptococcus oralis are common among viridans streptococci isolated from primates.</title>
        <authorList>
            <person name="Denapaite D."/>
            <person name="Rieger M."/>
            <person name="Koendgen S."/>
            <person name="Brueckner R."/>
            <person name="Ochigava I."/>
            <person name="Kappeler P."/>
            <person name="Maetz-Rensing K."/>
            <person name="Leendertz F."/>
            <person name="Hakenbeck R."/>
        </authorList>
    </citation>
    <scope>NUCLEOTIDE SEQUENCE [LARGE SCALE GENOMIC DNA]</scope>
    <source>
        <strain evidence="1 2">DD17</strain>
    </source>
</reference>
<gene>
    <name evidence="1" type="ORF">SORDD17_00170</name>
</gene>
<evidence type="ECO:0000313" key="1">
    <source>
        <dbReference type="EMBL" id="KXU16623.1"/>
    </source>
</evidence>